<organism evidence="2 3">
    <name type="scientific">Sphingomonas spermidinifaciens</name>
    <dbReference type="NCBI Taxonomy" id="1141889"/>
    <lineage>
        <taxon>Bacteria</taxon>
        <taxon>Pseudomonadati</taxon>
        <taxon>Pseudomonadota</taxon>
        <taxon>Alphaproteobacteria</taxon>
        <taxon>Sphingomonadales</taxon>
        <taxon>Sphingomonadaceae</taxon>
        <taxon>Sphingomonas</taxon>
    </lineage>
</organism>
<evidence type="ECO:0000313" key="2">
    <source>
        <dbReference type="EMBL" id="PCD01515.1"/>
    </source>
</evidence>
<dbReference type="GO" id="GO:0016787">
    <property type="term" value="F:hydrolase activity"/>
    <property type="evidence" value="ECO:0007669"/>
    <property type="project" value="UniProtKB-KW"/>
</dbReference>
<accession>A0A2A4B0P1</accession>
<name>A0A2A4B0P1_9SPHN</name>
<evidence type="ECO:0000313" key="3">
    <source>
        <dbReference type="Proteomes" id="UP000218366"/>
    </source>
</evidence>
<protein>
    <submittedName>
        <fullName evidence="2">Glycoside hydrolase</fullName>
    </submittedName>
</protein>
<dbReference type="Gene3D" id="3.90.1720.10">
    <property type="entry name" value="endopeptidase domain like (from Nostoc punctiforme)"/>
    <property type="match status" value="1"/>
</dbReference>
<proteinExistence type="predicted"/>
<keyword evidence="3" id="KW-1185">Reference proteome</keyword>
<evidence type="ECO:0000259" key="1">
    <source>
        <dbReference type="Pfam" id="PF18348"/>
    </source>
</evidence>
<keyword evidence="2" id="KW-0378">Hydrolase</keyword>
<gene>
    <name evidence="2" type="ORF">COC42_15375</name>
</gene>
<feature type="domain" description="Bacterial dipeptidyl-peptidase SH3" evidence="1">
    <location>
        <begin position="36"/>
        <end position="79"/>
    </location>
</feature>
<dbReference type="Proteomes" id="UP000218366">
    <property type="component" value="Unassembled WGS sequence"/>
</dbReference>
<dbReference type="Pfam" id="PF18348">
    <property type="entry name" value="SH3_16"/>
    <property type="match status" value="1"/>
</dbReference>
<reference evidence="2 3" key="1">
    <citation type="submission" date="2017-09" db="EMBL/GenBank/DDBJ databases">
        <title>Sphingomonas spermidinifaciens 9NM-10, whole genome shotgun sequence.</title>
        <authorList>
            <person name="Feng G."/>
            <person name="Zhu H."/>
        </authorList>
    </citation>
    <scope>NUCLEOTIDE SEQUENCE [LARGE SCALE GENOMIC DNA]</scope>
    <source>
        <strain evidence="2 3">9NM-10</strain>
    </source>
</reference>
<dbReference type="InterPro" id="IPR041382">
    <property type="entry name" value="SH3_16"/>
</dbReference>
<dbReference type="SUPFAM" id="SSF54001">
    <property type="entry name" value="Cysteine proteinases"/>
    <property type="match status" value="1"/>
</dbReference>
<dbReference type="AlphaFoldDB" id="A0A2A4B0P1"/>
<comment type="caution">
    <text evidence="2">The sequence shown here is derived from an EMBL/GenBank/DDBJ whole genome shotgun (WGS) entry which is preliminary data.</text>
</comment>
<dbReference type="EMBL" id="NWMW01000003">
    <property type="protein sequence ID" value="PCD01515.1"/>
    <property type="molecule type" value="Genomic_DNA"/>
</dbReference>
<sequence length="256" mass="25833">MRADLTDLRLADRVFAPHYAEAQAQTALAATPLLVAPGGIAVSELLPGDAFDLLELSGGFAWGRSLTDGVVGYIDAGALGEPVTATHIVSAREAALHEAPDRNAAPLAALPMGSRIAALGERDAFLLTDHGYVAAEAVRPIGEADAAEVAAAALRMIGASERAGGRSGAGVDAAGLVFLAHDVAGVAVPRLPDLIAAALTPGGDAPAAGDVVVFADHLAIMVDAVSAVHVEGRVARERLSTLAERHGAPVAYGRIG</sequence>
<dbReference type="InterPro" id="IPR038765">
    <property type="entry name" value="Papain-like_cys_pep_sf"/>
</dbReference>